<feature type="domain" description="Spore coat protein X/V" evidence="2">
    <location>
        <begin position="23"/>
        <end position="79"/>
    </location>
</feature>
<evidence type="ECO:0000259" key="2">
    <source>
        <dbReference type="Pfam" id="PF07552"/>
    </source>
</evidence>
<evidence type="ECO:0000313" key="3">
    <source>
        <dbReference type="EMBL" id="TFJ91331.1"/>
    </source>
</evidence>
<dbReference type="AlphaFoldDB" id="A0A4Y9AAG9"/>
<gene>
    <name evidence="3" type="ORF">E4U82_18230</name>
</gene>
<name>A0A4Y9AAG9_9BACI</name>
<organism evidence="3 4">
    <name type="scientific">Lentibacillus salicampi</name>
    <dbReference type="NCBI Taxonomy" id="175306"/>
    <lineage>
        <taxon>Bacteria</taxon>
        <taxon>Bacillati</taxon>
        <taxon>Bacillota</taxon>
        <taxon>Bacilli</taxon>
        <taxon>Bacillales</taxon>
        <taxon>Bacillaceae</taxon>
        <taxon>Lentibacillus</taxon>
    </lineage>
</organism>
<evidence type="ECO:0000256" key="1">
    <source>
        <dbReference type="SAM" id="MobiDB-lite"/>
    </source>
</evidence>
<proteinExistence type="predicted"/>
<reference evidence="3 4" key="1">
    <citation type="submission" date="2019-03" db="EMBL/GenBank/DDBJ databases">
        <title>Genome sequence of Lentibacillus salicampi ATCC BAA-719.</title>
        <authorList>
            <person name="Maclea K.S."/>
            <person name="Simoes Junior M."/>
        </authorList>
    </citation>
    <scope>NUCLEOTIDE SEQUENCE [LARGE SCALE GENOMIC DNA]</scope>
    <source>
        <strain evidence="3 4">ATCC BAA-719</strain>
    </source>
</reference>
<dbReference type="RefSeq" id="WP_135111664.1">
    <property type="nucleotide sequence ID" value="NZ_SRHY01000058.1"/>
</dbReference>
<dbReference type="GO" id="GO:0031160">
    <property type="term" value="C:spore wall"/>
    <property type="evidence" value="ECO:0007669"/>
    <property type="project" value="InterPro"/>
</dbReference>
<protein>
    <submittedName>
        <fullName evidence="3">Spore coat protein</fullName>
    </submittedName>
</protein>
<keyword evidence="4" id="KW-1185">Reference proteome</keyword>
<evidence type="ECO:0000313" key="4">
    <source>
        <dbReference type="Proteomes" id="UP000298484"/>
    </source>
</evidence>
<feature type="domain" description="Spore coat protein X/V" evidence="2">
    <location>
        <begin position="87"/>
        <end position="143"/>
    </location>
</feature>
<keyword evidence="3" id="KW-0167">Capsid protein</keyword>
<accession>A0A4Y9AAG9</accession>
<feature type="region of interest" description="Disordered" evidence="1">
    <location>
        <begin position="17"/>
        <end position="37"/>
    </location>
</feature>
<keyword evidence="3" id="KW-0946">Virion</keyword>
<dbReference type="OrthoDB" id="2376847at2"/>
<sequence>MSYMTKWRALDHCDDHTRDEEATVEQEADQSTSNQQVSDEWIIIKDSENVDVTTTDRQAAVSLQLGIEAAITAVIRIAIADGAQSEGVTQDFRQVINTRQSNRQKTIVEQSKDIEITTTDTDVAVNIQLLFQILAAIVVALDVF</sequence>
<dbReference type="InterPro" id="IPR011428">
    <property type="entry name" value="Spore_coat_X/V"/>
</dbReference>
<dbReference type="Proteomes" id="UP000298484">
    <property type="component" value="Unassembled WGS sequence"/>
</dbReference>
<comment type="caution">
    <text evidence="3">The sequence shown here is derived from an EMBL/GenBank/DDBJ whole genome shotgun (WGS) entry which is preliminary data.</text>
</comment>
<dbReference type="GO" id="GO:0030435">
    <property type="term" value="P:sporulation resulting in formation of a cellular spore"/>
    <property type="evidence" value="ECO:0007669"/>
    <property type="project" value="InterPro"/>
</dbReference>
<dbReference type="EMBL" id="SRHY01000058">
    <property type="protein sequence ID" value="TFJ91331.1"/>
    <property type="molecule type" value="Genomic_DNA"/>
</dbReference>
<dbReference type="Pfam" id="PF07552">
    <property type="entry name" value="Coat_X"/>
    <property type="match status" value="2"/>
</dbReference>